<feature type="domain" description="Ppx/GppA phosphatase N-terminal" evidence="1">
    <location>
        <begin position="25"/>
        <end position="325"/>
    </location>
</feature>
<dbReference type="PANTHER" id="PTHR30005">
    <property type="entry name" value="EXOPOLYPHOSPHATASE"/>
    <property type="match status" value="1"/>
</dbReference>
<protein>
    <submittedName>
        <fullName evidence="2">Ppx/GppA phosphatase family protein</fullName>
    </submittedName>
</protein>
<dbReference type="SUPFAM" id="SSF53067">
    <property type="entry name" value="Actin-like ATPase domain"/>
    <property type="match status" value="2"/>
</dbReference>
<comment type="caution">
    <text evidence="2">The sequence shown here is derived from an EMBL/GenBank/DDBJ whole genome shotgun (WGS) entry which is preliminary data.</text>
</comment>
<dbReference type="InterPro" id="IPR003695">
    <property type="entry name" value="Ppx_GppA_N"/>
</dbReference>
<gene>
    <name evidence="2" type="ORF">RM423_10740</name>
</gene>
<dbReference type="EMBL" id="JAVREH010000011">
    <property type="protein sequence ID" value="MDT0261874.1"/>
    <property type="molecule type" value="Genomic_DNA"/>
</dbReference>
<evidence type="ECO:0000313" key="2">
    <source>
        <dbReference type="EMBL" id="MDT0261874.1"/>
    </source>
</evidence>
<dbReference type="RefSeq" id="WP_311423026.1">
    <property type="nucleotide sequence ID" value="NZ_JAVREH010000011.1"/>
</dbReference>
<dbReference type="CDD" id="cd24119">
    <property type="entry name" value="ASKHA_NBD_MtPPX2-like"/>
    <property type="match status" value="1"/>
</dbReference>
<dbReference type="InterPro" id="IPR050273">
    <property type="entry name" value="GppA/Ppx_hydrolase"/>
</dbReference>
<keyword evidence="3" id="KW-1185">Reference proteome</keyword>
<evidence type="ECO:0000313" key="3">
    <source>
        <dbReference type="Proteomes" id="UP001183176"/>
    </source>
</evidence>
<organism evidence="2 3">
    <name type="scientific">Jatrophihabitans lederbergiae</name>
    <dbReference type="NCBI Taxonomy" id="3075547"/>
    <lineage>
        <taxon>Bacteria</taxon>
        <taxon>Bacillati</taxon>
        <taxon>Actinomycetota</taxon>
        <taxon>Actinomycetes</taxon>
        <taxon>Jatrophihabitantales</taxon>
        <taxon>Jatrophihabitantaceae</taxon>
        <taxon>Jatrophihabitans</taxon>
    </lineage>
</organism>
<accession>A0ABU2JBL8</accession>
<proteinExistence type="predicted"/>
<dbReference type="Gene3D" id="3.30.420.40">
    <property type="match status" value="1"/>
</dbReference>
<dbReference type="PANTHER" id="PTHR30005:SF13">
    <property type="entry name" value="EXOPOLYPHOSPHATASE 2"/>
    <property type="match status" value="1"/>
</dbReference>
<dbReference type="Proteomes" id="UP001183176">
    <property type="component" value="Unassembled WGS sequence"/>
</dbReference>
<reference evidence="3" key="1">
    <citation type="submission" date="2023-07" db="EMBL/GenBank/DDBJ databases">
        <title>30 novel species of actinomycetes from the DSMZ collection.</title>
        <authorList>
            <person name="Nouioui I."/>
        </authorList>
    </citation>
    <scope>NUCLEOTIDE SEQUENCE [LARGE SCALE GENOMIC DNA]</scope>
    <source>
        <strain evidence="3">DSM 44399</strain>
    </source>
</reference>
<dbReference type="InterPro" id="IPR043129">
    <property type="entry name" value="ATPase_NBD"/>
</dbReference>
<dbReference type="Gene3D" id="3.30.420.150">
    <property type="entry name" value="Exopolyphosphatase. Domain 2"/>
    <property type="match status" value="1"/>
</dbReference>
<sequence length="326" mass="33809">MSSTTTGRVAGIDCGTNSIRLLVADPGKSGLVDVHREMRVVRLGQGVDRTGRLAPEALERTRLALVDYADRIRGLGAGAVRMVATSASRDAENAEDFRAMVRATLGAEAEVISGAEEAALSFSGAVAGLPGVADPLLVADIGGGSTELVLGSPGRGSPRSAQVGHVQAGPRVIASHSMDVGCVRMTERHLRTDPPTPDQIQATIADLRVALTEATAEVPVRETAAFVGVAGTVTTIAALALKLPGYDPAAIHGAVVSYERVAEVTEMLLRMRHAERAALPVMHPGRVDVIGGGALVLRTVMEFIGADEVIASEHDILDGIAMSLLP</sequence>
<dbReference type="Pfam" id="PF02541">
    <property type="entry name" value="Ppx-GppA"/>
    <property type="match status" value="1"/>
</dbReference>
<evidence type="ECO:0000259" key="1">
    <source>
        <dbReference type="Pfam" id="PF02541"/>
    </source>
</evidence>
<name>A0ABU2JBL8_9ACTN</name>